<dbReference type="SUPFAM" id="SSF49503">
    <property type="entry name" value="Cupredoxins"/>
    <property type="match status" value="1"/>
</dbReference>
<dbReference type="HOGENOM" id="CLU_021911_0_0_1"/>
<dbReference type="AlphaFoldDB" id="G1NSD6"/>
<keyword evidence="6" id="KW-0399">Innate immunity</keyword>
<dbReference type="GO" id="GO:0140798">
    <property type="term" value="F:histone H3R26 arginine deiminase activity"/>
    <property type="evidence" value="ECO:0007669"/>
    <property type="project" value="Ensembl"/>
</dbReference>
<dbReference type="FunCoup" id="G1NSD6">
    <property type="interactions" value="7"/>
</dbReference>
<reference evidence="22" key="2">
    <citation type="submission" date="2025-08" db="UniProtKB">
        <authorList>
            <consortium name="Ensembl"/>
        </authorList>
    </citation>
    <scope>IDENTIFICATION</scope>
</reference>
<dbReference type="FunFam" id="3.75.10.10:FF:000003">
    <property type="entry name" value="Protein-arginine deiminase type-2"/>
    <property type="match status" value="1"/>
</dbReference>
<dbReference type="PIRSF" id="PIRSF001247">
    <property type="entry name" value="Protein-arginine_deiminase"/>
    <property type="match status" value="1"/>
</dbReference>
<dbReference type="Gene3D" id="2.60.40.1700">
    <property type="entry name" value="Protein-arginine deiminase, central domain"/>
    <property type="match status" value="1"/>
</dbReference>
<dbReference type="InterPro" id="IPR013530">
    <property type="entry name" value="PAD_C"/>
</dbReference>
<evidence type="ECO:0000256" key="2">
    <source>
        <dbReference type="ARBA" id="ARBA00004123"/>
    </source>
</evidence>
<dbReference type="Pfam" id="PF08527">
    <property type="entry name" value="PAD_M"/>
    <property type="match status" value="1"/>
</dbReference>
<feature type="active site" evidence="18">
    <location>
        <position position="350"/>
    </location>
</feature>
<dbReference type="STRING" id="59463.ENSMLUP00000000035"/>
<dbReference type="GO" id="GO:0045087">
    <property type="term" value="P:innate immune response"/>
    <property type="evidence" value="ECO:0007669"/>
    <property type="project" value="UniProtKB-KW"/>
</dbReference>
<dbReference type="EMBL" id="AAPE02048568">
    <property type="status" value="NOT_ANNOTATED_CDS"/>
    <property type="molecule type" value="Genomic_DNA"/>
</dbReference>
<evidence type="ECO:0000256" key="13">
    <source>
        <dbReference type="ARBA" id="ARBA00023015"/>
    </source>
</evidence>
<protein>
    <recommendedName>
        <fullName evidence="17">Protein-arginine deiminase</fullName>
        <ecNumber evidence="17">3.5.3.15</ecNumber>
    </recommendedName>
</protein>
<feature type="active site" evidence="18">
    <location>
        <position position="471"/>
    </location>
</feature>
<evidence type="ECO:0000256" key="8">
    <source>
        <dbReference type="ARBA" id="ARBA00022801"/>
    </source>
</evidence>
<comment type="catalytic activity">
    <reaction evidence="16 17">
        <text>L-arginyl-[protein] + H2O = L-citrullyl-[protein] + NH4(+)</text>
        <dbReference type="Rhea" id="RHEA:18089"/>
        <dbReference type="Rhea" id="RHEA-COMP:10532"/>
        <dbReference type="Rhea" id="RHEA-COMP:10588"/>
        <dbReference type="ChEBI" id="CHEBI:15377"/>
        <dbReference type="ChEBI" id="CHEBI:28938"/>
        <dbReference type="ChEBI" id="CHEBI:29965"/>
        <dbReference type="ChEBI" id="CHEBI:83397"/>
        <dbReference type="EC" id="3.5.3.15"/>
    </reaction>
</comment>
<dbReference type="EMBL" id="AAPE02048567">
    <property type="status" value="NOT_ANNOTATED_CDS"/>
    <property type="molecule type" value="Genomic_DNA"/>
</dbReference>
<dbReference type="GO" id="GO:0005509">
    <property type="term" value="F:calcium ion binding"/>
    <property type="evidence" value="ECO:0007669"/>
    <property type="project" value="UniProtKB-UniRule"/>
</dbReference>
<dbReference type="GO" id="GO:0005634">
    <property type="term" value="C:nucleus"/>
    <property type="evidence" value="ECO:0007669"/>
    <property type="project" value="UniProtKB-SubCell"/>
</dbReference>
<keyword evidence="12" id="KW-0164">Citrullination</keyword>
<evidence type="ECO:0000313" key="23">
    <source>
        <dbReference type="Proteomes" id="UP000001074"/>
    </source>
</evidence>
<comment type="function">
    <text evidence="17">Catalyzes the deimination of arginine residues of proteins.</text>
</comment>
<dbReference type="InterPro" id="IPR036556">
    <property type="entry name" value="PAD_central_sf"/>
</dbReference>
<evidence type="ECO:0000256" key="10">
    <source>
        <dbReference type="ARBA" id="ARBA00022853"/>
    </source>
</evidence>
<comment type="similarity">
    <text evidence="4 17">Belongs to the protein arginine deiminase family.</text>
</comment>
<reference evidence="22" key="3">
    <citation type="submission" date="2025-09" db="UniProtKB">
        <authorList>
            <consortium name="Ensembl"/>
        </authorList>
    </citation>
    <scope>IDENTIFICATION</scope>
</reference>
<evidence type="ECO:0000259" key="20">
    <source>
        <dbReference type="Pfam" id="PF08526"/>
    </source>
</evidence>
<dbReference type="FunFam" id="2.60.40.1860:FF:000003">
    <property type="entry name" value="Protein-arginine deiminase type-4"/>
    <property type="match status" value="1"/>
</dbReference>
<dbReference type="InterPro" id="IPR013733">
    <property type="entry name" value="Prot_Arg_deaminase_cen_dom"/>
</dbReference>
<evidence type="ECO:0000256" key="7">
    <source>
        <dbReference type="ARBA" id="ARBA00022723"/>
    </source>
</evidence>
<keyword evidence="10" id="KW-0156">Chromatin regulator</keyword>
<dbReference type="GO" id="GO:0019827">
    <property type="term" value="P:stem cell population maintenance"/>
    <property type="evidence" value="ECO:0007669"/>
    <property type="project" value="Ensembl"/>
</dbReference>
<dbReference type="SUPFAM" id="SSF110083">
    <property type="entry name" value="Peptidylarginine deiminase Pad4, middle domain"/>
    <property type="match status" value="1"/>
</dbReference>
<dbReference type="EC" id="3.5.3.15" evidence="17"/>
<evidence type="ECO:0000256" key="15">
    <source>
        <dbReference type="ARBA" id="ARBA00023242"/>
    </source>
</evidence>
<dbReference type="PANTHER" id="PTHR10837:SF3">
    <property type="entry name" value="PROTEIN-ARGININE DEIMINASE TYPE-4"/>
    <property type="match status" value="1"/>
</dbReference>
<evidence type="ECO:0000256" key="3">
    <source>
        <dbReference type="ARBA" id="ARBA00004463"/>
    </source>
</evidence>
<dbReference type="Proteomes" id="UP000001074">
    <property type="component" value="Unassembled WGS sequence"/>
</dbReference>
<comment type="subcellular location">
    <subcellularLocation>
        <location evidence="3">Cytoplasmic granule</location>
    </subcellularLocation>
    <subcellularLocation>
        <location evidence="2">Nucleus</location>
    </subcellularLocation>
</comment>
<dbReference type="Gene3D" id="2.60.40.1860">
    <property type="entry name" value="Protein-arginine deiminase, N-terminal domain"/>
    <property type="match status" value="1"/>
</dbReference>
<proteinExistence type="inferred from homology"/>
<dbReference type="CDD" id="cd04214">
    <property type="entry name" value="PAD_N"/>
    <property type="match status" value="1"/>
</dbReference>
<feature type="active site" evidence="18">
    <location>
        <position position="473"/>
    </location>
</feature>
<dbReference type="GO" id="GO:0140797">
    <property type="term" value="F:histone H3R17 arginine deiminase activity"/>
    <property type="evidence" value="ECO:0007669"/>
    <property type="project" value="Ensembl"/>
</dbReference>
<keyword evidence="13" id="KW-0805">Transcription regulation</keyword>
<dbReference type="InterPro" id="IPR013732">
    <property type="entry name" value="PAD_N"/>
</dbReference>
<name>G1NSD6_MYOLU</name>
<feature type="domain" description="Protein-arginine deiminase (PAD) N-terminal" evidence="20">
    <location>
        <begin position="1"/>
        <end position="111"/>
    </location>
</feature>
<sequence>MAQGTVIHVTPEQPTYAVCVLGTKPQLDVCGSAPTGCTFFSINASPGVVVDVAHSPPAKKNPTGSSKWPLDPGLEVSLRMRAASSSMGDQKVQISYYGPQTNPVHALLYLTGVEITLSADITRTGKVKPTKARKNQSTWTWGPRGQGAILLVNCDRDNPHTSAMDCTDDRVPDGADVQDMSLVTLSTRTPWDFFSKHQLVLHVAKSEMDRVRVFQAGRGKQPSGYQVILGPQQPSHLLELPGGQHSTDFYVEGLTFPDANFPGLIFLTISLLSTANPELPKTLVFQDSVAFRVAPWIMTPNTQPPKEVYVCRIFDNEDFVKSLTALAKKARCKLTVCPLEESMEDQWMQDEIEIGYIQAPHKALPVVFDSPRNRGLKEFPVKCLLGPDFGYVTRGPQTGGVTDLDSFGNLEVSPPVTVGKKKYPLGRILIGHSMYPSAKSQEMHQALQDFLAAQQVQAPVKLYSDWLYVGHVDEFLSFVPANKGFRLLLASPRSCYKLFQEQLKEGHGEALLFEGVKSKWAMPCSPMLALAMPTTVSSPTPPQSCIDWNRAVLKRELGLRERDIVDIPQLFKLRTDFTGTPKAEALFPNMVNMLVLGKYLGIPKPFGPIINGRCCLEEKVRSLLEPLGLHCTFIDDFTPYHLQHGEVHCGTNVRRQPFSFKWWHMVP</sequence>
<evidence type="ECO:0000256" key="18">
    <source>
        <dbReference type="PIRSR" id="PIRSR001247-1"/>
    </source>
</evidence>
<dbReference type="OMA" id="PQEVYAC"/>
<keyword evidence="8 17" id="KW-0378">Hydrolase</keyword>
<dbReference type="InterPro" id="IPR038685">
    <property type="entry name" value="PAD_N_sf"/>
</dbReference>
<accession>G1NSD6</accession>
<feature type="domain" description="Protein-arginine deiminase C-terminal" evidence="19">
    <location>
        <begin position="284"/>
        <end position="664"/>
    </location>
</feature>
<dbReference type="GO" id="GO:0140796">
    <property type="term" value="F:histone H3R8 arginine deiminase activity"/>
    <property type="evidence" value="ECO:0007669"/>
    <property type="project" value="Ensembl"/>
</dbReference>
<evidence type="ECO:0000259" key="21">
    <source>
        <dbReference type="Pfam" id="PF08527"/>
    </source>
</evidence>
<organism evidence="22 23">
    <name type="scientific">Myotis lucifugus</name>
    <name type="common">Little brown bat</name>
    <dbReference type="NCBI Taxonomy" id="59463"/>
    <lineage>
        <taxon>Eukaryota</taxon>
        <taxon>Metazoa</taxon>
        <taxon>Chordata</taxon>
        <taxon>Craniata</taxon>
        <taxon>Vertebrata</taxon>
        <taxon>Euteleostomi</taxon>
        <taxon>Mammalia</taxon>
        <taxon>Eutheria</taxon>
        <taxon>Laurasiatheria</taxon>
        <taxon>Chiroptera</taxon>
        <taxon>Yangochiroptera</taxon>
        <taxon>Vespertilionidae</taxon>
        <taxon>Myotis</taxon>
    </lineage>
</organism>
<dbReference type="SUPFAM" id="SSF55909">
    <property type="entry name" value="Pentein"/>
    <property type="match status" value="1"/>
</dbReference>
<dbReference type="eggNOG" id="ENOG502QVJA">
    <property type="taxonomic scope" value="Eukaryota"/>
</dbReference>
<evidence type="ECO:0000313" key="22">
    <source>
        <dbReference type="Ensembl" id="ENSMLUP00000000035.2"/>
    </source>
</evidence>
<dbReference type="Gene3D" id="3.75.10.10">
    <property type="entry name" value="L-arginine/glycine Amidinotransferase, Chain A"/>
    <property type="match status" value="1"/>
</dbReference>
<dbReference type="InterPro" id="IPR008972">
    <property type="entry name" value="Cupredoxin"/>
</dbReference>
<evidence type="ECO:0000256" key="16">
    <source>
        <dbReference type="ARBA" id="ARBA00048487"/>
    </source>
</evidence>
<dbReference type="GO" id="GO:0140795">
    <property type="term" value="F:histone H3R2 arginine deiminase activity"/>
    <property type="evidence" value="ECO:0007669"/>
    <property type="project" value="Ensembl"/>
</dbReference>
<dbReference type="Pfam" id="PF03068">
    <property type="entry name" value="PAD"/>
    <property type="match status" value="1"/>
</dbReference>
<keyword evidence="7" id="KW-0479">Metal-binding</keyword>
<evidence type="ECO:0000256" key="1">
    <source>
        <dbReference type="ARBA" id="ARBA00001913"/>
    </source>
</evidence>
<evidence type="ECO:0000256" key="11">
    <source>
        <dbReference type="ARBA" id="ARBA00022859"/>
    </source>
</evidence>
<evidence type="ECO:0000256" key="4">
    <source>
        <dbReference type="ARBA" id="ARBA00008166"/>
    </source>
</evidence>
<evidence type="ECO:0000256" key="12">
    <source>
        <dbReference type="ARBA" id="ARBA00022934"/>
    </source>
</evidence>
<dbReference type="GO" id="GO:0005737">
    <property type="term" value="C:cytoplasm"/>
    <property type="evidence" value="ECO:0007669"/>
    <property type="project" value="UniProtKB-UniRule"/>
</dbReference>
<reference evidence="22 23" key="1">
    <citation type="journal article" date="2011" name="Nature">
        <title>A high-resolution map of human evolutionary constraint using 29 mammals.</title>
        <authorList>
            <person name="Lindblad-Toh K."/>
            <person name="Garber M."/>
            <person name="Zuk O."/>
            <person name="Lin M.F."/>
            <person name="Parker B.J."/>
            <person name="Washietl S."/>
            <person name="Kheradpour P."/>
            <person name="Ernst J."/>
            <person name="Jordan G."/>
            <person name="Mauceli E."/>
            <person name="Ward L.D."/>
            <person name="Lowe C.B."/>
            <person name="Holloway A.K."/>
            <person name="Clamp M."/>
            <person name="Gnerre S."/>
            <person name="Alfoldi J."/>
            <person name="Beal K."/>
            <person name="Chang J."/>
            <person name="Clawson H."/>
            <person name="Cuff J."/>
            <person name="Di Palma F."/>
            <person name="Fitzgerald S."/>
            <person name="Flicek P."/>
            <person name="Guttman M."/>
            <person name="Hubisz M.J."/>
            <person name="Jaffe D.B."/>
            <person name="Jungreis I."/>
            <person name="Kent W.J."/>
            <person name="Kostka D."/>
            <person name="Lara M."/>
            <person name="Martins A.L."/>
            <person name="Massingham T."/>
            <person name="Moltke I."/>
            <person name="Raney B.J."/>
            <person name="Rasmussen M.D."/>
            <person name="Robinson J."/>
            <person name="Stark A."/>
            <person name="Vilella A.J."/>
            <person name="Wen J."/>
            <person name="Xie X."/>
            <person name="Zody M.C."/>
            <person name="Baldwin J."/>
            <person name="Bloom T."/>
            <person name="Chin C.W."/>
            <person name="Heiman D."/>
            <person name="Nicol R."/>
            <person name="Nusbaum C."/>
            <person name="Young S."/>
            <person name="Wilkinson J."/>
            <person name="Worley K.C."/>
            <person name="Kovar C.L."/>
            <person name="Muzny D.M."/>
            <person name="Gibbs R.A."/>
            <person name="Cree A."/>
            <person name="Dihn H.H."/>
            <person name="Fowler G."/>
            <person name="Jhangiani S."/>
            <person name="Joshi V."/>
            <person name="Lee S."/>
            <person name="Lewis L.R."/>
            <person name="Nazareth L.V."/>
            <person name="Okwuonu G."/>
            <person name="Santibanez J."/>
            <person name="Warren W.C."/>
            <person name="Mardis E.R."/>
            <person name="Weinstock G.M."/>
            <person name="Wilson R.K."/>
            <person name="Delehaunty K."/>
            <person name="Dooling D."/>
            <person name="Fronik C."/>
            <person name="Fulton L."/>
            <person name="Fulton B."/>
            <person name="Graves T."/>
            <person name="Minx P."/>
            <person name="Sodergren E."/>
            <person name="Birney E."/>
            <person name="Margulies E.H."/>
            <person name="Herrero J."/>
            <person name="Green E.D."/>
            <person name="Haussler D."/>
            <person name="Siepel A."/>
            <person name="Goldman N."/>
            <person name="Pollard K.S."/>
            <person name="Pedersen J.S."/>
            <person name="Lander E.S."/>
            <person name="Kellis M."/>
        </authorList>
    </citation>
    <scope>NUCLEOTIDE SEQUENCE [LARGE SCALE GENOMIC DNA]</scope>
</reference>
<feature type="domain" description="Protein-arginine deiminase (PAD) central" evidence="21">
    <location>
        <begin position="113"/>
        <end position="272"/>
    </location>
</feature>
<dbReference type="InParanoid" id="G1NSD6"/>
<dbReference type="PANTHER" id="PTHR10837">
    <property type="entry name" value="PEPTIDYLARGININE DEIMINASE"/>
    <property type="match status" value="1"/>
</dbReference>
<keyword evidence="9 17" id="KW-0106">Calcium</keyword>
<dbReference type="GeneTree" id="ENSGT00940000153217"/>
<keyword evidence="14" id="KW-0804">Transcription</keyword>
<dbReference type="GO" id="GO:0032991">
    <property type="term" value="C:protein-containing complex"/>
    <property type="evidence" value="ECO:0007669"/>
    <property type="project" value="Ensembl"/>
</dbReference>
<feature type="active site" evidence="18">
    <location>
        <position position="649"/>
    </location>
</feature>
<comment type="cofactor">
    <cofactor evidence="1 17">
        <name>Ca(2+)</name>
        <dbReference type="ChEBI" id="CHEBI:29108"/>
    </cofactor>
</comment>
<dbReference type="Ensembl" id="ENSMLUT00000000036.2">
    <property type="protein sequence ID" value="ENSMLUP00000000035.2"/>
    <property type="gene ID" value="ENSMLUG00000000036.2"/>
</dbReference>
<evidence type="ECO:0000259" key="19">
    <source>
        <dbReference type="Pfam" id="PF03068"/>
    </source>
</evidence>
<keyword evidence="5 17" id="KW-0963">Cytoplasm</keyword>
<keyword evidence="23" id="KW-1185">Reference proteome</keyword>
<keyword evidence="11" id="KW-0391">Immunity</keyword>
<evidence type="ECO:0000256" key="9">
    <source>
        <dbReference type="ARBA" id="ARBA00022837"/>
    </source>
</evidence>
<dbReference type="FunFam" id="2.60.40.1700:FF:000001">
    <property type="entry name" value="Protein-arginine deiminase type-2"/>
    <property type="match status" value="1"/>
</dbReference>
<gene>
    <name evidence="22" type="primary">PADI4</name>
</gene>
<keyword evidence="15" id="KW-0539">Nucleus</keyword>
<evidence type="ECO:0000256" key="14">
    <source>
        <dbReference type="ARBA" id="ARBA00023163"/>
    </source>
</evidence>
<evidence type="ECO:0000256" key="5">
    <source>
        <dbReference type="ARBA" id="ARBA00022490"/>
    </source>
</evidence>
<dbReference type="InterPro" id="IPR004303">
    <property type="entry name" value="PAD"/>
</dbReference>
<dbReference type="Pfam" id="PF08526">
    <property type="entry name" value="PAD_N"/>
    <property type="match status" value="1"/>
</dbReference>
<dbReference type="GO" id="GO:0043687">
    <property type="term" value="P:post-translational protein modification"/>
    <property type="evidence" value="ECO:0007669"/>
    <property type="project" value="Ensembl"/>
</dbReference>
<evidence type="ECO:0000256" key="6">
    <source>
        <dbReference type="ARBA" id="ARBA00022588"/>
    </source>
</evidence>
<dbReference type="GO" id="GO:0042802">
    <property type="term" value="F:identical protein binding"/>
    <property type="evidence" value="ECO:0007669"/>
    <property type="project" value="Ensembl"/>
</dbReference>
<evidence type="ECO:0000256" key="17">
    <source>
        <dbReference type="PIRNR" id="PIRNR001247"/>
    </source>
</evidence>
<dbReference type="GO" id="GO:0006334">
    <property type="term" value="P:nucleosome assembly"/>
    <property type="evidence" value="ECO:0007669"/>
    <property type="project" value="Ensembl"/>
</dbReference>